<dbReference type="OrthoDB" id="197861at2"/>
<sequence>MGLARAAADVLRAGDSVQRAFVTLAPTALDALAVDRVSLWERTDGDRLECRATWPPSSDHLGLGRREANAACALRTEAQHQLSSEMPGWLGELAQVGVQAVLDTPLVVGGASWGRMVFECRTPRTWQPDEITAAQHFGDVFGIAVERDRRREAEAQLAYLEMYDDTSGVANRALFLTNLRQRLKRARRDPKTCAALLFVDIDRFHSVNEFFGDRTGA</sequence>
<feature type="domain" description="GAF" evidence="1">
    <location>
        <begin position="12"/>
        <end position="155"/>
    </location>
</feature>
<dbReference type="SUPFAM" id="SSF55781">
    <property type="entry name" value="GAF domain-like"/>
    <property type="match status" value="1"/>
</dbReference>
<dbReference type="RefSeq" id="WP_054664393.1">
    <property type="nucleotide sequence ID" value="NZ_JAMHDZ010000001.1"/>
</dbReference>
<dbReference type="InterPro" id="IPR052155">
    <property type="entry name" value="Biofilm_reg_signaling"/>
</dbReference>
<accession>A0A0S1AY36</accession>
<proteinExistence type="predicted"/>
<dbReference type="SMART" id="SM00065">
    <property type="entry name" value="GAF"/>
    <property type="match status" value="1"/>
</dbReference>
<dbReference type="Pfam" id="PF00990">
    <property type="entry name" value="GGDEF"/>
    <property type="match status" value="1"/>
</dbReference>
<dbReference type="PANTHER" id="PTHR44757">
    <property type="entry name" value="DIGUANYLATE CYCLASE DGCP"/>
    <property type="match status" value="1"/>
</dbReference>
<dbReference type="EMBL" id="CP012900">
    <property type="protein sequence ID" value="ALJ27711.1"/>
    <property type="molecule type" value="Genomic_DNA"/>
</dbReference>
<dbReference type="InterPro" id="IPR029016">
    <property type="entry name" value="GAF-like_dom_sf"/>
</dbReference>
<reference evidence="2 3" key="1">
    <citation type="journal article" date="2015" name="Genome Announc.">
        <title>Complete Genome Sequencing of Stenotrophomonas acidaminiphila ZAC14D2_NAIMI4_2, a Multidrug-Resistant Strain Isolated from Sediments of a Polluted River in Mexico, Uncovers New Antibiotic Resistance Genes and a Novel Class-II Lasso Peptide Biosynthesis Gene Cluster.</title>
        <authorList>
            <person name="Vinuesa P."/>
            <person name="Ochoa-Sanchez L.E."/>
        </authorList>
    </citation>
    <scope>NUCLEOTIDE SEQUENCE [LARGE SCALE GENOMIC DNA]</scope>
    <source>
        <strain evidence="2 3">ZAC14D2_NAIMI4_2</strain>
    </source>
</reference>
<organism evidence="2 3">
    <name type="scientific">Stenotrophomonas acidaminiphila</name>
    <dbReference type="NCBI Taxonomy" id="128780"/>
    <lineage>
        <taxon>Bacteria</taxon>
        <taxon>Pseudomonadati</taxon>
        <taxon>Pseudomonadota</taxon>
        <taxon>Gammaproteobacteria</taxon>
        <taxon>Lysobacterales</taxon>
        <taxon>Lysobacteraceae</taxon>
        <taxon>Stenotrophomonas</taxon>
    </lineage>
</organism>
<dbReference type="InterPro" id="IPR000160">
    <property type="entry name" value="GGDEF_dom"/>
</dbReference>
<dbReference type="PANTHER" id="PTHR44757:SF2">
    <property type="entry name" value="BIOFILM ARCHITECTURE MAINTENANCE PROTEIN MBAA"/>
    <property type="match status" value="1"/>
</dbReference>
<name>A0A0S1AY36_9GAMM</name>
<dbReference type="InterPro" id="IPR029787">
    <property type="entry name" value="Nucleotide_cyclase"/>
</dbReference>
<evidence type="ECO:0000259" key="1">
    <source>
        <dbReference type="SMART" id="SM00065"/>
    </source>
</evidence>
<dbReference type="InterPro" id="IPR003018">
    <property type="entry name" value="GAF"/>
</dbReference>
<dbReference type="AlphaFoldDB" id="A0A0S1AY36"/>
<dbReference type="PATRIC" id="fig|128780.6.peg.1317"/>
<dbReference type="Pfam" id="PF01590">
    <property type="entry name" value="GAF"/>
    <property type="match status" value="1"/>
</dbReference>
<dbReference type="KEGG" id="sacz:AOT14_13080"/>
<dbReference type="Proteomes" id="UP000061010">
    <property type="component" value="Chromosome"/>
</dbReference>
<protein>
    <submittedName>
        <fullName evidence="2">GAF sensor-containing diguanylate cyclase/phosphodiesterase</fullName>
    </submittedName>
</protein>
<gene>
    <name evidence="2" type="ORF">AOT14_13080</name>
</gene>
<evidence type="ECO:0000313" key="3">
    <source>
        <dbReference type="Proteomes" id="UP000061010"/>
    </source>
</evidence>
<keyword evidence="3" id="KW-1185">Reference proteome</keyword>
<dbReference type="Gene3D" id="3.30.450.40">
    <property type="match status" value="1"/>
</dbReference>
<dbReference type="InterPro" id="IPR043128">
    <property type="entry name" value="Rev_trsase/Diguanyl_cyclase"/>
</dbReference>
<dbReference type="Gene3D" id="3.30.70.270">
    <property type="match status" value="1"/>
</dbReference>
<dbReference type="SUPFAM" id="SSF55073">
    <property type="entry name" value="Nucleotide cyclase"/>
    <property type="match status" value="1"/>
</dbReference>
<evidence type="ECO:0000313" key="2">
    <source>
        <dbReference type="EMBL" id="ALJ27711.1"/>
    </source>
</evidence>